<accession>N6YQ21</accession>
<evidence type="ECO:0000256" key="1">
    <source>
        <dbReference type="ARBA" id="ARBA00022723"/>
    </source>
</evidence>
<dbReference type="Pfam" id="PF02310">
    <property type="entry name" value="B12-binding"/>
    <property type="match status" value="1"/>
</dbReference>
<sequence length="224" mass="23474">MDGPHTSGPSTGAAFQPLVDALLVGDHKLLAAVAQRLIEQGCSREQVVTDGLEHAMGLLDDKCTVESFNLLEIMLVGRAVSSVVRVLYPDGYAPTQGRATFVIATLEGDVHDLGKNIVRMVLAGKGFRVVDLGRDCPVDDLVGAAQREGAVAVLVSGLISPVVSQVRKLRPALRACGLAHVPVVAGGAALKQLRPEALDVDYVAENAFDGAHYLERHVSGAPAA</sequence>
<dbReference type="InterPro" id="IPR036594">
    <property type="entry name" value="Meth_synthase_dom"/>
</dbReference>
<dbReference type="SUPFAM" id="SSF52242">
    <property type="entry name" value="Cobalamin (vitamin B12)-binding domain"/>
    <property type="match status" value="1"/>
</dbReference>
<keyword evidence="1" id="KW-0479">Metal-binding</keyword>
<dbReference type="InterPro" id="IPR006158">
    <property type="entry name" value="Cobalamin-bd"/>
</dbReference>
<gene>
    <name evidence="4" type="ORF">C667_14382</name>
</gene>
<dbReference type="PROSITE" id="PS51332">
    <property type="entry name" value="B12_BINDING"/>
    <property type="match status" value="1"/>
</dbReference>
<dbReference type="OrthoDB" id="9803687at2"/>
<reference evidence="4 5" key="1">
    <citation type="submission" date="2012-09" db="EMBL/GenBank/DDBJ databases">
        <title>Draft Genome Sequences of 6 Strains from Genus Thauera.</title>
        <authorList>
            <person name="Liu B."/>
            <person name="Shapleigh J.P."/>
            <person name="Frostegard A.H."/>
        </authorList>
    </citation>
    <scope>NUCLEOTIDE SEQUENCE [LARGE SCALE GENOMIC DNA]</scope>
    <source>
        <strain evidence="4 5">B4P</strain>
    </source>
</reference>
<keyword evidence="2" id="KW-0170">Cobalt</keyword>
<dbReference type="SUPFAM" id="SSF47644">
    <property type="entry name" value="Methionine synthase domain"/>
    <property type="match status" value="1"/>
</dbReference>
<dbReference type="GO" id="GO:0008705">
    <property type="term" value="F:methionine synthase activity"/>
    <property type="evidence" value="ECO:0007669"/>
    <property type="project" value="TreeGrafter"/>
</dbReference>
<dbReference type="InterPro" id="IPR036724">
    <property type="entry name" value="Cobalamin-bd_sf"/>
</dbReference>
<protein>
    <submittedName>
        <fullName evidence="4">Putative cobalamin binding protein</fullName>
    </submittedName>
</protein>
<dbReference type="GO" id="GO:0046653">
    <property type="term" value="P:tetrahydrofolate metabolic process"/>
    <property type="evidence" value="ECO:0007669"/>
    <property type="project" value="TreeGrafter"/>
</dbReference>
<evidence type="ECO:0000256" key="2">
    <source>
        <dbReference type="ARBA" id="ARBA00023285"/>
    </source>
</evidence>
<dbReference type="PANTHER" id="PTHR45833">
    <property type="entry name" value="METHIONINE SYNTHASE"/>
    <property type="match status" value="1"/>
</dbReference>
<dbReference type="AlphaFoldDB" id="N6YQ21"/>
<dbReference type="PANTHER" id="PTHR45833:SF1">
    <property type="entry name" value="METHIONINE SYNTHASE"/>
    <property type="match status" value="1"/>
</dbReference>
<comment type="caution">
    <text evidence="4">The sequence shown here is derived from an EMBL/GenBank/DDBJ whole genome shotgun (WGS) entry which is preliminary data.</text>
</comment>
<dbReference type="InterPro" id="IPR050554">
    <property type="entry name" value="Met_Synthase/Corrinoid"/>
</dbReference>
<dbReference type="Proteomes" id="UP000013047">
    <property type="component" value="Unassembled WGS sequence"/>
</dbReference>
<dbReference type="Gene3D" id="3.40.50.280">
    <property type="entry name" value="Cobalamin-binding domain"/>
    <property type="match status" value="1"/>
</dbReference>
<keyword evidence="5" id="KW-1185">Reference proteome</keyword>
<feature type="domain" description="B12-binding" evidence="3">
    <location>
        <begin position="98"/>
        <end position="224"/>
    </location>
</feature>
<dbReference type="EMBL" id="AMXF01000115">
    <property type="protein sequence ID" value="ENO96351.1"/>
    <property type="molecule type" value="Genomic_DNA"/>
</dbReference>
<proteinExistence type="predicted"/>
<dbReference type="GO" id="GO:0046872">
    <property type="term" value="F:metal ion binding"/>
    <property type="evidence" value="ECO:0007669"/>
    <property type="project" value="UniProtKB-KW"/>
</dbReference>
<dbReference type="RefSeq" id="WP_004366545.1">
    <property type="nucleotide sequence ID" value="NZ_AMXF01000115.1"/>
</dbReference>
<dbReference type="GO" id="GO:0005829">
    <property type="term" value="C:cytosol"/>
    <property type="evidence" value="ECO:0007669"/>
    <property type="project" value="TreeGrafter"/>
</dbReference>
<name>N6YQ21_9RHOO</name>
<dbReference type="GO" id="GO:0031419">
    <property type="term" value="F:cobalamin binding"/>
    <property type="evidence" value="ECO:0007669"/>
    <property type="project" value="InterPro"/>
</dbReference>
<organism evidence="4 5">
    <name type="scientific">Thauera phenylacetica B4P</name>
    <dbReference type="NCBI Taxonomy" id="1234382"/>
    <lineage>
        <taxon>Bacteria</taxon>
        <taxon>Pseudomonadati</taxon>
        <taxon>Pseudomonadota</taxon>
        <taxon>Betaproteobacteria</taxon>
        <taxon>Rhodocyclales</taxon>
        <taxon>Zoogloeaceae</taxon>
        <taxon>Thauera</taxon>
    </lineage>
</organism>
<evidence type="ECO:0000259" key="3">
    <source>
        <dbReference type="PROSITE" id="PS51332"/>
    </source>
</evidence>
<dbReference type="GO" id="GO:0050667">
    <property type="term" value="P:homocysteine metabolic process"/>
    <property type="evidence" value="ECO:0007669"/>
    <property type="project" value="TreeGrafter"/>
</dbReference>
<evidence type="ECO:0000313" key="5">
    <source>
        <dbReference type="Proteomes" id="UP000013047"/>
    </source>
</evidence>
<evidence type="ECO:0000313" key="4">
    <source>
        <dbReference type="EMBL" id="ENO96351.1"/>
    </source>
</evidence>